<dbReference type="RefSeq" id="WP_185894976.1">
    <property type="nucleotide sequence ID" value="NZ_CP060028.1"/>
</dbReference>
<evidence type="ECO:0000256" key="1">
    <source>
        <dbReference type="SAM" id="MobiDB-lite"/>
    </source>
</evidence>
<feature type="region of interest" description="Disordered" evidence="1">
    <location>
        <begin position="55"/>
        <end position="83"/>
    </location>
</feature>
<protein>
    <submittedName>
        <fullName evidence="3">DUF4124 domain-containing protein</fullName>
    </submittedName>
</protein>
<sequence>MPRLALLLLPVLLIPTPSSAQASKPAATTDVTIYRCTNASGALTLRDSPCLKGEQQDVRTMQRPRDPAPSAQPPAPTPTLAAPVPNTTVQVVYLTPPRPLYECVTPDGETYTSDDGEGNPRWVPYWSAGYPAWPRYRHTGSASVSGNVSIGNGTLSFQSGDPRPPRPPHPPRPGHGGTGYAPGGVWIRDTCHALPQSEVCARLSDRRYEILRRYGSAMSSERRALDLEQRDIDARIANDCRNP</sequence>
<feature type="chain" id="PRO_5047427202" evidence="2">
    <location>
        <begin position="21"/>
        <end position="243"/>
    </location>
</feature>
<feature type="compositionally biased region" description="Polar residues" evidence="1">
    <location>
        <begin position="147"/>
        <end position="159"/>
    </location>
</feature>
<evidence type="ECO:0000313" key="4">
    <source>
        <dbReference type="Proteomes" id="UP000515506"/>
    </source>
</evidence>
<gene>
    <name evidence="3" type="ORF">H4W19_15155</name>
</gene>
<evidence type="ECO:0000313" key="3">
    <source>
        <dbReference type="EMBL" id="QND79654.1"/>
    </source>
</evidence>
<keyword evidence="4" id="KW-1185">Reference proteome</keyword>
<evidence type="ECO:0000256" key="2">
    <source>
        <dbReference type="SAM" id="SignalP"/>
    </source>
</evidence>
<feature type="signal peptide" evidence="2">
    <location>
        <begin position="1"/>
        <end position="20"/>
    </location>
</feature>
<feature type="region of interest" description="Disordered" evidence="1">
    <location>
        <begin position="147"/>
        <end position="181"/>
    </location>
</feature>
<reference evidence="3 4" key="1">
    <citation type="submission" date="2020-08" db="EMBL/GenBank/DDBJ databases">
        <title>Streptomycin resistant and MDR strain, P. mexicana.</title>
        <authorList>
            <person name="Ganesh-kumar S."/>
            <person name="Zhe T."/>
            <person name="Yu Z."/>
            <person name="Min Y."/>
        </authorList>
    </citation>
    <scope>NUCLEOTIDE SEQUENCE [LARGE SCALE GENOMIC DNA]</scope>
    <source>
        <strain evidence="3 4">GTZY</strain>
    </source>
</reference>
<dbReference type="EMBL" id="CP060028">
    <property type="protein sequence ID" value="QND79654.1"/>
    <property type="molecule type" value="Genomic_DNA"/>
</dbReference>
<dbReference type="Proteomes" id="UP000515506">
    <property type="component" value="Chromosome"/>
</dbReference>
<organism evidence="3 4">
    <name type="scientific">Pseudoxanthomonas mexicana</name>
    <dbReference type="NCBI Taxonomy" id="128785"/>
    <lineage>
        <taxon>Bacteria</taxon>
        <taxon>Pseudomonadati</taxon>
        <taxon>Pseudomonadota</taxon>
        <taxon>Gammaproteobacteria</taxon>
        <taxon>Lysobacterales</taxon>
        <taxon>Lysobacteraceae</taxon>
        <taxon>Pseudoxanthomonas</taxon>
    </lineage>
</organism>
<name>A0ABX6RCD2_PSEMX</name>
<keyword evidence="2" id="KW-0732">Signal</keyword>
<proteinExistence type="predicted"/>
<accession>A0ABX6RCD2</accession>